<protein>
    <submittedName>
        <fullName evidence="4">Phytase</fullName>
    </submittedName>
</protein>
<evidence type="ECO:0000313" key="5">
    <source>
        <dbReference type="Proteomes" id="UP000011668"/>
    </source>
</evidence>
<dbReference type="STRING" id="983506.L8X2J7"/>
<comment type="caution">
    <text evidence="4">The sequence shown here is derived from an EMBL/GenBank/DDBJ whole genome shotgun (WGS) entry which is preliminary data.</text>
</comment>
<dbReference type="SUPFAM" id="SSF53254">
    <property type="entry name" value="Phosphoglycerate mutase-like"/>
    <property type="match status" value="1"/>
</dbReference>
<evidence type="ECO:0000313" key="4">
    <source>
        <dbReference type="EMBL" id="ELU42834.1"/>
    </source>
</evidence>
<dbReference type="EMBL" id="AFRT01000704">
    <property type="protein sequence ID" value="ELU42834.1"/>
    <property type="molecule type" value="Genomic_DNA"/>
</dbReference>
<dbReference type="Gene3D" id="3.40.50.1240">
    <property type="entry name" value="Phosphoglycerate mutase-like"/>
    <property type="match status" value="1"/>
</dbReference>
<keyword evidence="5" id="KW-1185">Reference proteome</keyword>
<accession>L8X2J7</accession>
<dbReference type="InterPro" id="IPR000560">
    <property type="entry name" value="His_Pase_clade-2"/>
</dbReference>
<dbReference type="Proteomes" id="UP000011668">
    <property type="component" value="Unassembled WGS sequence"/>
</dbReference>
<evidence type="ECO:0000256" key="3">
    <source>
        <dbReference type="SAM" id="Phobius"/>
    </source>
</evidence>
<dbReference type="AlphaFoldDB" id="L8X2J7"/>
<proteinExistence type="predicted"/>
<keyword evidence="3" id="KW-1133">Transmembrane helix</keyword>
<dbReference type="GO" id="GO:0003993">
    <property type="term" value="F:acid phosphatase activity"/>
    <property type="evidence" value="ECO:0007669"/>
    <property type="project" value="TreeGrafter"/>
</dbReference>
<feature type="transmembrane region" description="Helical" evidence="3">
    <location>
        <begin position="85"/>
        <end position="106"/>
    </location>
</feature>
<dbReference type="OMA" id="NHPLETS"/>
<sequence length="735" mass="81997">MQQNAMWSAEVVEGPTSYILPLALHSPQPTANMDRLNPEASKSYSHIDMEKDNTEHDSLLPSSSGPLVSERGVNHSAVKYDRRRLALSFAGGVLACAAAQYTASFFCDSMPTPTTHFTSPKFSPNVGHFPPPKPTNAYPSLFPTDVGYPGPTPTGVEPGVVATAPAYPQHTGAPGLLLPQKIKGKTSSSFDLFKSWGNLSPWYTVPSSEFGLDGASPAAPDQCRVTGLHVLHRHGARLARYPTEWSNYAGPATVEGKLRASGNFSAKGELEFLNDCRVYFRLALLGSLFGVDDLGVSMRIHSAFAKPMKPRRRLNVMLYRDRMLQSAMNFALGFFGNPIEKQYQQLIMVRNPGVRNFRLDTTICPNAHRTGRADRGLWYMKKWTNVYLKDALARFQKDTSGFEWTIEDVFATQYVSRARPLFTQEEWEGFHYAYNDVFGSPISLALGAGWVTEMVARLTHTPVEVHNTTTNVTLHNPIQFPLHDSMYVDVTHETVFMKILVAMNLTQFKDEPLPWTHIPPKRKFQSSQAAPFATNMQIQLLSCASHPEPQLRVIVNDGVVALDGLDQCPTNKDGLCPLDAFVAAQKASLAKADFDWTCHGEWELPEGPEWNTTTGTPPPRPGRAPRFSDRPTHPVVSRCRNTAACSSSSHKSKRESIVHKLVHGQDVRCECVSGTWEGVINGRFEMIGMTMSTKAGYASELRWFVGHESASVRKREYMHVRREMRDYDWVYLGRP</sequence>
<evidence type="ECO:0000256" key="2">
    <source>
        <dbReference type="SAM" id="MobiDB-lite"/>
    </source>
</evidence>
<keyword evidence="3" id="KW-0812">Transmembrane</keyword>
<dbReference type="PANTHER" id="PTHR20963">
    <property type="entry name" value="MULTIPLE INOSITOL POLYPHOSPHATE PHOSPHATASE-RELATED"/>
    <property type="match status" value="1"/>
</dbReference>
<dbReference type="InterPro" id="IPR029033">
    <property type="entry name" value="His_PPase_superfam"/>
</dbReference>
<dbReference type="HOGENOM" id="CLU_020880_2_2_1"/>
<dbReference type="Pfam" id="PF00328">
    <property type="entry name" value="His_Phos_2"/>
    <property type="match status" value="1"/>
</dbReference>
<dbReference type="CDD" id="cd07061">
    <property type="entry name" value="HP_HAP_like"/>
    <property type="match status" value="1"/>
</dbReference>
<dbReference type="PANTHER" id="PTHR20963:SF42">
    <property type="entry name" value="PHOSPHOGLYCERATE MUTASE-LIKE PROTEIN"/>
    <property type="match status" value="1"/>
</dbReference>
<reference evidence="4 5" key="1">
    <citation type="journal article" date="2013" name="Nat. Commun.">
        <title>The evolution and pathogenic mechanisms of the rice sheath blight pathogen.</title>
        <authorList>
            <person name="Zheng A."/>
            <person name="Lin R."/>
            <person name="Xu L."/>
            <person name="Qin P."/>
            <person name="Tang C."/>
            <person name="Ai P."/>
            <person name="Zhang D."/>
            <person name="Liu Y."/>
            <person name="Sun Z."/>
            <person name="Feng H."/>
            <person name="Wang Y."/>
            <person name="Chen Y."/>
            <person name="Liang X."/>
            <person name="Fu R."/>
            <person name="Li Q."/>
            <person name="Zhang J."/>
            <person name="Yu X."/>
            <person name="Xie Z."/>
            <person name="Ding L."/>
            <person name="Guan P."/>
            <person name="Tang J."/>
            <person name="Liang Y."/>
            <person name="Wang S."/>
            <person name="Deng Q."/>
            <person name="Li S."/>
            <person name="Zhu J."/>
            <person name="Wang L."/>
            <person name="Liu H."/>
            <person name="Li P."/>
        </authorList>
    </citation>
    <scope>NUCLEOTIDE SEQUENCE [LARGE SCALE GENOMIC DNA]</scope>
    <source>
        <strain evidence="5">AG-1 IA</strain>
    </source>
</reference>
<organism evidence="4 5">
    <name type="scientific">Thanatephorus cucumeris (strain AG1-IA)</name>
    <name type="common">Rice sheath blight fungus</name>
    <name type="synonym">Rhizoctonia solani</name>
    <dbReference type="NCBI Taxonomy" id="983506"/>
    <lineage>
        <taxon>Eukaryota</taxon>
        <taxon>Fungi</taxon>
        <taxon>Dikarya</taxon>
        <taxon>Basidiomycota</taxon>
        <taxon>Agaricomycotina</taxon>
        <taxon>Agaricomycetes</taxon>
        <taxon>Cantharellales</taxon>
        <taxon>Ceratobasidiaceae</taxon>
        <taxon>Rhizoctonia</taxon>
        <taxon>Rhizoctonia solani AG-1</taxon>
    </lineage>
</organism>
<evidence type="ECO:0000256" key="1">
    <source>
        <dbReference type="ARBA" id="ARBA00022801"/>
    </source>
</evidence>
<gene>
    <name evidence="4" type="ORF">AG1IA_03137</name>
</gene>
<keyword evidence="1" id="KW-0378">Hydrolase</keyword>
<feature type="region of interest" description="Disordered" evidence="2">
    <location>
        <begin position="605"/>
        <end position="634"/>
    </location>
</feature>
<name>L8X2J7_THACA</name>
<dbReference type="OrthoDB" id="6509975at2759"/>
<keyword evidence="3" id="KW-0472">Membrane</keyword>